<keyword evidence="2" id="KW-1185">Reference proteome</keyword>
<dbReference type="RefSeq" id="WP_105019931.1">
    <property type="nucleotide sequence ID" value="NZ_MSCM01000001.1"/>
</dbReference>
<protein>
    <submittedName>
        <fullName evidence="1">Uncharacterized protein</fullName>
    </submittedName>
</protein>
<dbReference type="OrthoDB" id="1442351at2"/>
<dbReference type="EMBL" id="MSCM01000001">
    <property type="protein sequence ID" value="PQJ81354.1"/>
    <property type="molecule type" value="Genomic_DNA"/>
</dbReference>
<proteinExistence type="predicted"/>
<sequence>MNNSNNINKSASDTQITEKINLEELDLWISFLNSFSDEYTNLVTKASNSANKEELKNQLLNTFKNNETILNDIVNYKRATHNFIECIDLECDSFYRDTYTKIKKAYRLHFQECNLLNKKVFFRVS</sequence>
<dbReference type="Proteomes" id="UP000239068">
    <property type="component" value="Unassembled WGS sequence"/>
</dbReference>
<name>A0A2S7WUS4_9FLAO</name>
<accession>A0A2S7WUS4</accession>
<gene>
    <name evidence="1" type="ORF">BTO16_01615</name>
</gene>
<comment type="caution">
    <text evidence="1">The sequence shown here is derived from an EMBL/GenBank/DDBJ whole genome shotgun (WGS) entry which is preliminary data.</text>
</comment>
<evidence type="ECO:0000313" key="1">
    <source>
        <dbReference type="EMBL" id="PQJ81354.1"/>
    </source>
</evidence>
<dbReference type="AlphaFoldDB" id="A0A2S7WUS4"/>
<organism evidence="1 2">
    <name type="scientific">Polaribacter glomeratus</name>
    <dbReference type="NCBI Taxonomy" id="102"/>
    <lineage>
        <taxon>Bacteria</taxon>
        <taxon>Pseudomonadati</taxon>
        <taxon>Bacteroidota</taxon>
        <taxon>Flavobacteriia</taxon>
        <taxon>Flavobacteriales</taxon>
        <taxon>Flavobacteriaceae</taxon>
    </lineage>
</organism>
<evidence type="ECO:0000313" key="2">
    <source>
        <dbReference type="Proteomes" id="UP000239068"/>
    </source>
</evidence>
<reference evidence="1 2" key="1">
    <citation type="submission" date="2016-12" db="EMBL/GenBank/DDBJ databases">
        <title>Trade-off between light-utilization and light-protection in marine flavobacteria.</title>
        <authorList>
            <person name="Kumagai Y."/>
            <person name="Yoshizawa S."/>
            <person name="Kogure K."/>
            <person name="Iwasaki W."/>
        </authorList>
    </citation>
    <scope>NUCLEOTIDE SEQUENCE [LARGE SCALE GENOMIC DNA]</scope>
    <source>
        <strain evidence="1 2">ATCC 43844</strain>
    </source>
</reference>